<proteinExistence type="predicted"/>
<protein>
    <submittedName>
        <fullName evidence="1">Uncharacterized protein</fullName>
    </submittedName>
</protein>
<evidence type="ECO:0000313" key="2">
    <source>
        <dbReference type="Proteomes" id="UP001140087"/>
    </source>
</evidence>
<gene>
    <name evidence="1" type="ORF">H4R21_002416</name>
</gene>
<evidence type="ECO:0000313" key="1">
    <source>
        <dbReference type="EMBL" id="KAJ2802445.1"/>
    </source>
</evidence>
<reference evidence="1" key="1">
    <citation type="submission" date="2022-07" db="EMBL/GenBank/DDBJ databases">
        <title>Phylogenomic reconstructions and comparative analyses of Kickxellomycotina fungi.</title>
        <authorList>
            <person name="Reynolds N.K."/>
            <person name="Stajich J.E."/>
            <person name="Barry K."/>
            <person name="Grigoriev I.V."/>
            <person name="Crous P."/>
            <person name="Smith M.E."/>
        </authorList>
    </citation>
    <scope>NUCLEOTIDE SEQUENCE</scope>
    <source>
        <strain evidence="1">BCRC 34780</strain>
    </source>
</reference>
<feature type="non-terminal residue" evidence="1">
    <location>
        <position position="301"/>
    </location>
</feature>
<name>A0ACC1L7C0_9FUNG</name>
<dbReference type="EMBL" id="JANBUN010000619">
    <property type="protein sequence ID" value="KAJ2802445.1"/>
    <property type="molecule type" value="Genomic_DNA"/>
</dbReference>
<accession>A0ACC1L7C0</accession>
<comment type="caution">
    <text evidence="1">The sequence shown here is derived from an EMBL/GenBank/DDBJ whole genome shotgun (WGS) entry which is preliminary data.</text>
</comment>
<dbReference type="Proteomes" id="UP001140087">
    <property type="component" value="Unassembled WGS sequence"/>
</dbReference>
<organism evidence="1 2">
    <name type="scientific">Coemansia helicoidea</name>
    <dbReference type="NCBI Taxonomy" id="1286919"/>
    <lineage>
        <taxon>Eukaryota</taxon>
        <taxon>Fungi</taxon>
        <taxon>Fungi incertae sedis</taxon>
        <taxon>Zoopagomycota</taxon>
        <taxon>Kickxellomycotina</taxon>
        <taxon>Kickxellomycetes</taxon>
        <taxon>Kickxellales</taxon>
        <taxon>Kickxellaceae</taxon>
        <taxon>Coemansia</taxon>
    </lineage>
</organism>
<keyword evidence="2" id="KW-1185">Reference proteome</keyword>
<sequence>MASCPGFNFNEWAVVPHAPASTGPLQLPSMRPPVGCRTFTSAAVEQALEAASRAISDPDIRQLLVNTLPNTLDTAVAWHSSSGPWPYTFVITGDINAQWTRDSANQLLPLVRYMGRDVALQRLIAGLVNMQAEQIAEYPFANAYKPPPRSGLVPAENSWAAHDRVEPPFDRQRVFEAKFEIDSLAAFFKLSTAYWRAARPGGSGTDPAQVPFVAAAQVPFVDTGTWGRAVGGALDVLEQLQRPTLVDGNSRLTNATVTFLREASRASETSFGGGRGNPVRETGMVRSLFRPSDDAVMLPFF</sequence>